<dbReference type="Gene3D" id="3.90.550.10">
    <property type="entry name" value="Spore Coat Polysaccharide Biosynthesis Protein SpsA, Chain A"/>
    <property type="match status" value="1"/>
</dbReference>
<keyword evidence="6" id="KW-0479">Metal-binding</keyword>
<name>A0A1H9FK36_9HYPH</name>
<evidence type="ECO:0000256" key="6">
    <source>
        <dbReference type="ARBA" id="ARBA00022723"/>
    </source>
</evidence>
<dbReference type="Pfam" id="PF00483">
    <property type="entry name" value="NTP_transferase"/>
    <property type="match status" value="1"/>
</dbReference>
<dbReference type="PANTHER" id="PTHR43532:SF1">
    <property type="entry name" value="GLUCOSE-1-PHOSPHATE THYMIDYLYLTRANSFERASE 1"/>
    <property type="match status" value="1"/>
</dbReference>
<evidence type="ECO:0000256" key="7">
    <source>
        <dbReference type="ARBA" id="ARBA00022842"/>
    </source>
</evidence>
<evidence type="ECO:0000256" key="5">
    <source>
        <dbReference type="ARBA" id="ARBA00022695"/>
    </source>
</evidence>
<reference evidence="10 11" key="1">
    <citation type="submission" date="2016-10" db="EMBL/GenBank/DDBJ databases">
        <authorList>
            <person name="de Groot N.N."/>
        </authorList>
    </citation>
    <scope>NUCLEOTIDE SEQUENCE [LARGE SCALE GENOMIC DNA]</scope>
    <source>
        <strain evidence="10 11">A52C2</strain>
    </source>
</reference>
<sequence length="270" mass="29253">MWGIVPAAGRGSRIQPLAFSKELLPVGSRLDCGIERPCAVSEYLVERMIHGGADKICFVISPGKSDIMEYYGGSYGHAAIAYVVQPQPSGLCDAIFSASPLMGRDECVIVGLPDTVWFPERALAELPDDKLSFLLFPVEHPEVFDAVVLDAENRVCEIQVKQSEPASRWIWGAFKMPGRVLEELRQLWLERECRDEYVGTLVNAYLAAGGEACGVKAGQSYVDVGTLHGYRSAIGLLSEAAGAQEGGGGARVAIGWPTGRAFSYLTQQRV</sequence>
<proteinExistence type="inferred from homology"/>
<dbReference type="PANTHER" id="PTHR43532">
    <property type="entry name" value="GLUCOSE-1-PHOSPHATE THYMIDYLYLTRANSFERASE"/>
    <property type="match status" value="1"/>
</dbReference>
<comment type="catalytic activity">
    <reaction evidence="8">
        <text>dTTP + alpha-D-glucose 1-phosphate + H(+) = dTDP-alpha-D-glucose + diphosphate</text>
        <dbReference type="Rhea" id="RHEA:15225"/>
        <dbReference type="ChEBI" id="CHEBI:15378"/>
        <dbReference type="ChEBI" id="CHEBI:33019"/>
        <dbReference type="ChEBI" id="CHEBI:37568"/>
        <dbReference type="ChEBI" id="CHEBI:57477"/>
        <dbReference type="ChEBI" id="CHEBI:58601"/>
        <dbReference type="EC" id="2.7.7.24"/>
    </reaction>
</comment>
<keyword evidence="4" id="KW-0808">Transferase</keyword>
<evidence type="ECO:0000256" key="3">
    <source>
        <dbReference type="ARBA" id="ARBA00012461"/>
    </source>
</evidence>
<comment type="similarity">
    <text evidence="2">Belongs to the glucose-1-phosphate thymidylyltransferase family.</text>
</comment>
<dbReference type="CDD" id="cd04181">
    <property type="entry name" value="NTP_transferase"/>
    <property type="match status" value="1"/>
</dbReference>
<dbReference type="RefSeq" id="WP_092496014.1">
    <property type="nucleotide sequence ID" value="NZ_FOFG01000004.1"/>
</dbReference>
<organism evidence="10 11">
    <name type="scientific">Faunimonas pinastri</name>
    <dbReference type="NCBI Taxonomy" id="1855383"/>
    <lineage>
        <taxon>Bacteria</taxon>
        <taxon>Pseudomonadati</taxon>
        <taxon>Pseudomonadota</taxon>
        <taxon>Alphaproteobacteria</taxon>
        <taxon>Hyphomicrobiales</taxon>
        <taxon>Afifellaceae</taxon>
        <taxon>Faunimonas</taxon>
    </lineage>
</organism>
<dbReference type="EMBL" id="FOFG01000004">
    <property type="protein sequence ID" value="SEQ38277.1"/>
    <property type="molecule type" value="Genomic_DNA"/>
</dbReference>
<evidence type="ECO:0000256" key="2">
    <source>
        <dbReference type="ARBA" id="ARBA00010480"/>
    </source>
</evidence>
<keyword evidence="5" id="KW-0548">Nucleotidyltransferase</keyword>
<dbReference type="AlphaFoldDB" id="A0A1H9FK36"/>
<evidence type="ECO:0000256" key="1">
    <source>
        <dbReference type="ARBA" id="ARBA00001946"/>
    </source>
</evidence>
<protein>
    <recommendedName>
        <fullName evidence="3">glucose-1-phosphate thymidylyltransferase</fullName>
        <ecNumber evidence="3">2.7.7.24</ecNumber>
    </recommendedName>
</protein>
<dbReference type="InterPro" id="IPR005907">
    <property type="entry name" value="G1P_thy_trans_s"/>
</dbReference>
<evidence type="ECO:0000313" key="11">
    <source>
        <dbReference type="Proteomes" id="UP000199647"/>
    </source>
</evidence>
<feature type="domain" description="Nucleotidyl transferase" evidence="9">
    <location>
        <begin position="3"/>
        <end position="233"/>
    </location>
</feature>
<evidence type="ECO:0000259" key="9">
    <source>
        <dbReference type="Pfam" id="PF00483"/>
    </source>
</evidence>
<dbReference type="GO" id="GO:0008879">
    <property type="term" value="F:glucose-1-phosphate thymidylyltransferase activity"/>
    <property type="evidence" value="ECO:0007669"/>
    <property type="project" value="UniProtKB-EC"/>
</dbReference>
<dbReference type="EC" id="2.7.7.24" evidence="3"/>
<dbReference type="GO" id="GO:0046872">
    <property type="term" value="F:metal ion binding"/>
    <property type="evidence" value="ECO:0007669"/>
    <property type="project" value="UniProtKB-KW"/>
</dbReference>
<dbReference type="STRING" id="1855383.SAMN05216548_104141"/>
<evidence type="ECO:0000256" key="8">
    <source>
        <dbReference type="ARBA" id="ARBA00049336"/>
    </source>
</evidence>
<gene>
    <name evidence="10" type="ORF">SAMN05216548_104141</name>
</gene>
<dbReference type="InterPro" id="IPR005835">
    <property type="entry name" value="NTP_transferase_dom"/>
</dbReference>
<dbReference type="Proteomes" id="UP000199647">
    <property type="component" value="Unassembled WGS sequence"/>
</dbReference>
<dbReference type="SUPFAM" id="SSF53448">
    <property type="entry name" value="Nucleotide-diphospho-sugar transferases"/>
    <property type="match status" value="1"/>
</dbReference>
<dbReference type="OrthoDB" id="527131at2"/>
<keyword evidence="11" id="KW-1185">Reference proteome</keyword>
<evidence type="ECO:0000256" key="4">
    <source>
        <dbReference type="ARBA" id="ARBA00022679"/>
    </source>
</evidence>
<accession>A0A1H9FK36</accession>
<keyword evidence="7" id="KW-0460">Magnesium</keyword>
<dbReference type="InterPro" id="IPR029044">
    <property type="entry name" value="Nucleotide-diphossugar_trans"/>
</dbReference>
<comment type="cofactor">
    <cofactor evidence="1">
        <name>Mg(2+)</name>
        <dbReference type="ChEBI" id="CHEBI:18420"/>
    </cofactor>
</comment>
<evidence type="ECO:0000313" key="10">
    <source>
        <dbReference type="EMBL" id="SEQ38277.1"/>
    </source>
</evidence>